<feature type="domain" description="Phospholipase D N-terminal" evidence="1">
    <location>
        <begin position="44"/>
        <end position="117"/>
    </location>
</feature>
<proteinExistence type="predicted"/>
<accession>A0A4R7TDH6</accession>
<evidence type="ECO:0000313" key="3">
    <source>
        <dbReference type="Proteomes" id="UP000295151"/>
    </source>
</evidence>
<dbReference type="InterPro" id="IPR052900">
    <property type="entry name" value="Phospholipid_Metab_Enz"/>
</dbReference>
<dbReference type="Pfam" id="PF16655">
    <property type="entry name" value="PhoD_N"/>
    <property type="match status" value="1"/>
</dbReference>
<dbReference type="EMBL" id="SOCE01000001">
    <property type="protein sequence ID" value="TDU89546.1"/>
    <property type="molecule type" value="Genomic_DNA"/>
</dbReference>
<dbReference type="PANTHER" id="PTHR43606:SF2">
    <property type="entry name" value="ALKALINE PHOSPHATASE FAMILY PROTEIN (AFU_ORTHOLOGUE AFUA_5G03860)"/>
    <property type="match status" value="1"/>
</dbReference>
<sequence length="121" mass="12696">MPVSRRRFIGFGGAGTAAVLLGTGVWDASTTYAAPAGTGNPFTLGVASGDPQYSSVVLWTRLAFDPYAVDGRGGMPAKPVRVEYEVARDEQFRHIVRRSSVVATPELGHSVHPEVNGAAGP</sequence>
<protein>
    <submittedName>
        <fullName evidence="2">PhoD-like phosphatase</fullName>
    </submittedName>
</protein>
<reference evidence="2 3" key="1">
    <citation type="submission" date="2019-03" db="EMBL/GenBank/DDBJ databases">
        <title>Genomic Encyclopedia of Type Strains, Phase III (KMG-III): the genomes of soil and plant-associated and newly described type strains.</title>
        <authorList>
            <person name="Whitman W."/>
        </authorList>
    </citation>
    <scope>NUCLEOTIDE SEQUENCE [LARGE SCALE GENOMIC DNA]</scope>
    <source>
        <strain evidence="2 3">VKM Ac-2575</strain>
    </source>
</reference>
<comment type="caution">
    <text evidence="2">The sequence shown here is derived from an EMBL/GenBank/DDBJ whole genome shotgun (WGS) entry which is preliminary data.</text>
</comment>
<organism evidence="2 3">
    <name type="scientific">Kribbella voronezhensis</name>
    <dbReference type="NCBI Taxonomy" id="2512212"/>
    <lineage>
        <taxon>Bacteria</taxon>
        <taxon>Bacillati</taxon>
        <taxon>Actinomycetota</taxon>
        <taxon>Actinomycetes</taxon>
        <taxon>Propionibacteriales</taxon>
        <taxon>Kribbellaceae</taxon>
        <taxon>Kribbella</taxon>
    </lineage>
</organism>
<dbReference type="PANTHER" id="PTHR43606">
    <property type="entry name" value="PHOSPHATASE, PUTATIVE (AFU_ORTHOLOGUE AFUA_6G08710)-RELATED"/>
    <property type="match status" value="1"/>
</dbReference>
<dbReference type="Proteomes" id="UP000295151">
    <property type="component" value="Unassembled WGS sequence"/>
</dbReference>
<dbReference type="InterPro" id="IPR006311">
    <property type="entry name" value="TAT_signal"/>
</dbReference>
<dbReference type="InterPro" id="IPR032093">
    <property type="entry name" value="PhoD_N"/>
</dbReference>
<evidence type="ECO:0000313" key="2">
    <source>
        <dbReference type="EMBL" id="TDU89546.1"/>
    </source>
</evidence>
<evidence type="ECO:0000259" key="1">
    <source>
        <dbReference type="Pfam" id="PF16655"/>
    </source>
</evidence>
<dbReference type="AlphaFoldDB" id="A0A4R7TDH6"/>
<gene>
    <name evidence="2" type="ORF">EV138_3117</name>
</gene>
<name>A0A4R7TDH6_9ACTN</name>
<dbReference type="Gene3D" id="2.60.40.380">
    <property type="entry name" value="Purple acid phosphatase-like, N-terminal"/>
    <property type="match status" value="1"/>
</dbReference>
<dbReference type="PROSITE" id="PS51318">
    <property type="entry name" value="TAT"/>
    <property type="match status" value="1"/>
</dbReference>
<keyword evidence="3" id="KW-1185">Reference proteome</keyword>
<dbReference type="RefSeq" id="WP_238158155.1">
    <property type="nucleotide sequence ID" value="NZ_SOCE01000001.1"/>
</dbReference>